<dbReference type="PANTHER" id="PTHR22767:SF3">
    <property type="entry name" value="N-ALPHA-ACETYLTRANSFERASE 25, NATB AUXILIARY SUBUNIT"/>
    <property type="match status" value="1"/>
</dbReference>
<name>A0AA36G7B3_9BILA</name>
<feature type="compositionally biased region" description="Low complexity" evidence="4">
    <location>
        <begin position="992"/>
        <end position="1005"/>
    </location>
</feature>
<evidence type="ECO:0000313" key="5">
    <source>
        <dbReference type="EMBL" id="CAJ0580713.1"/>
    </source>
</evidence>
<sequence>MPKPKPKSGPQLVIDNEPKSPVVKIPTDAERQIYSRRLRTTYELLDIGNAKGALAETEKLVKKHPAMVAGECYKALALFRLGRNDDAFALIHKLEARLSVEVFDDCALHGLTQFYQEASLFDRVVKIYEKQVALYPGESSLKKLYLEYGRQTDYDNQMKIALKLNSLFPKNNHFLWLVSCNISQARATKDEKMKTMHYQLAVRRLDKEYKDGCFDEKALALYAQLYEGMNELPKLYKVYSDAIAIKSKALGAPEEIHSKMDRVKGKYDMKGAIEDALQRLAHRPLHDGYWETLYILLRDLPLDEALNYKQGIIERIEDVLENIANHFDCAPDANPEECWQLHWFRARFLNFVREAPDGAWKKLIGHADEVYIAALHALLKTSYKIPYTFITSKDVFSGLSERELSLLREIVCDDAFLEDAGSQESAISYAWAAVLRYQILWAFNWVTDTTRDFVKAFYAEVFEQIGWRKLGPGLFEIRHMPVEIVDMFAKVAGEMMWKEYSENGDEQIVYEFLLLLETLVRPHKDKVADLRVLMLKLYSHLCLMDRTLLMAKRVDVKNGLVDTLGHSLFLQYEQTMNFQAACHKFVSAGQFYDATERELNECIIQEYRQGTLYRIPLLIETASNFKNSINAAYCDMMNRWASTMQFVKGSYDIMSVLAASADELPERFVDSRDVNLQTFRCDAREAEYTEGLLREKERTFHELDCSIRLRDQLMKSVADLGNIKNNGSAKAPEKLNTLASEAKARYPPPPKSAITRMDEFFAIGQKIKEMVGSSRKDVLFKKSADRFLDFDPGTGNASFKSLHSAGEKKETGKNGSDVFEKEKGPEQRKQRDGAKKVADGAVEDVHPRKDRSTGLILATKPVSTSGEELGSARITDDVHVEIDQETEVKPVIEKPTHQDDQGTVDLQASADGVIDGDHQFSDTDSVRTALQLLDVGEIHSEEPQEGHQEENGQQQESDSGRKQKGKKKKSKTVEAGPHSGGDQPTAAEPFGSISDSASLPPDASPENVAVTTADLFDCDEETAEDNAIRTHARFRPDDVARVMFNEGGGMPDNYVKMVRQEVQDIRGLNVTTSGEAAVVFDAAVAIYEKVKVEMAGTELPPAVRSLFDGFHGLIEVFKKTLSEQGGCVTLDDFQAHFKDADSKEKYQGDGAVLQRAAEEWQQALDRDKDVIAGFIERIDAIVYTMRTGQPKKVDVKYPYLEVPNGCNMDDFVNVTAFDFTVDLINCLHARAAGVEYEMKEYELAYSEFVEYADTSSFMQLSQTMRRFSFTTQLLCHSRLALEMFGVGRSREATHAATGKLPPFQHPTAPRKLTPTEIEMWQRVKEFSKQAEQHLYTWAILLTNTYFDRGLCVEWGQDARKTMLQPRKHITDLMNAKHFERTVIGIARRLHGNIIEYEAAHNIK</sequence>
<evidence type="ECO:0000256" key="1">
    <source>
        <dbReference type="ARBA" id="ARBA00006298"/>
    </source>
</evidence>
<comment type="similarity">
    <text evidence="1">Belongs to the MDM20/NAA25 family.</text>
</comment>
<feature type="compositionally biased region" description="Basic and acidic residues" evidence="4">
    <location>
        <begin position="940"/>
        <end position="950"/>
    </location>
</feature>
<evidence type="ECO:0000256" key="3">
    <source>
        <dbReference type="ARBA" id="ARBA00029872"/>
    </source>
</evidence>
<feature type="region of interest" description="Disordered" evidence="4">
    <location>
        <begin position="798"/>
        <end position="840"/>
    </location>
</feature>
<dbReference type="Gene3D" id="1.25.40.10">
    <property type="entry name" value="Tetratricopeptide repeat domain"/>
    <property type="match status" value="1"/>
</dbReference>
<gene>
    <name evidence="5" type="ORF">MSPICULIGERA_LOCUS18903</name>
</gene>
<feature type="region of interest" description="Disordered" evidence="4">
    <location>
        <begin position="940"/>
        <end position="1006"/>
    </location>
</feature>
<evidence type="ECO:0000313" key="6">
    <source>
        <dbReference type="Proteomes" id="UP001177023"/>
    </source>
</evidence>
<keyword evidence="2" id="KW-0802">TPR repeat</keyword>
<feature type="compositionally biased region" description="Basic and acidic residues" evidence="4">
    <location>
        <begin position="805"/>
        <end position="840"/>
    </location>
</feature>
<feature type="non-terminal residue" evidence="5">
    <location>
        <position position="1"/>
    </location>
</feature>
<proteinExistence type="inferred from homology"/>
<dbReference type="SUPFAM" id="SSF48452">
    <property type="entry name" value="TPR-like"/>
    <property type="match status" value="1"/>
</dbReference>
<dbReference type="EMBL" id="CATQJA010002662">
    <property type="protein sequence ID" value="CAJ0580713.1"/>
    <property type="molecule type" value="Genomic_DNA"/>
</dbReference>
<accession>A0AA36G7B3</accession>
<dbReference type="InterPro" id="IPR011990">
    <property type="entry name" value="TPR-like_helical_dom_sf"/>
</dbReference>
<organism evidence="5 6">
    <name type="scientific">Mesorhabditis spiculigera</name>
    <dbReference type="NCBI Taxonomy" id="96644"/>
    <lineage>
        <taxon>Eukaryota</taxon>
        <taxon>Metazoa</taxon>
        <taxon>Ecdysozoa</taxon>
        <taxon>Nematoda</taxon>
        <taxon>Chromadorea</taxon>
        <taxon>Rhabditida</taxon>
        <taxon>Rhabditina</taxon>
        <taxon>Rhabditomorpha</taxon>
        <taxon>Rhabditoidea</taxon>
        <taxon>Rhabditidae</taxon>
        <taxon>Mesorhabditinae</taxon>
        <taxon>Mesorhabditis</taxon>
    </lineage>
</organism>
<evidence type="ECO:0000256" key="4">
    <source>
        <dbReference type="SAM" id="MobiDB-lite"/>
    </source>
</evidence>
<dbReference type="PANTHER" id="PTHR22767">
    <property type="entry name" value="N-TERMINAL ACETYLTRANSFERASE-RELATED"/>
    <property type="match status" value="1"/>
</dbReference>
<reference evidence="5" key="1">
    <citation type="submission" date="2023-06" db="EMBL/GenBank/DDBJ databases">
        <authorList>
            <person name="Delattre M."/>
        </authorList>
    </citation>
    <scope>NUCLEOTIDE SEQUENCE</scope>
    <source>
        <strain evidence="5">AF72</strain>
    </source>
</reference>
<keyword evidence="6" id="KW-1185">Reference proteome</keyword>
<comment type="caution">
    <text evidence="5">The sequence shown here is derived from an EMBL/GenBank/DDBJ whole genome shotgun (WGS) entry which is preliminary data.</text>
</comment>
<evidence type="ECO:0000256" key="2">
    <source>
        <dbReference type="ARBA" id="ARBA00022803"/>
    </source>
</evidence>
<dbReference type="Proteomes" id="UP001177023">
    <property type="component" value="Unassembled WGS sequence"/>
</dbReference>
<dbReference type="InterPro" id="IPR019183">
    <property type="entry name" value="NAA25_NatB_aux_su"/>
</dbReference>
<protein>
    <recommendedName>
        <fullName evidence="3">N-terminal acetyltransferase B complex subunit MDM20 homolog</fullName>
    </recommendedName>
</protein>
<dbReference type="GO" id="GO:0031416">
    <property type="term" value="C:NatB complex"/>
    <property type="evidence" value="ECO:0007669"/>
    <property type="project" value="TreeGrafter"/>
</dbReference>
<dbReference type="Pfam" id="PF09797">
    <property type="entry name" value="NatB_MDM20"/>
    <property type="match status" value="1"/>
</dbReference>